<protein>
    <submittedName>
        <fullName evidence="3">Uncharacterized protein</fullName>
    </submittedName>
</protein>
<evidence type="ECO:0000256" key="2">
    <source>
        <dbReference type="SAM" id="MobiDB-lite"/>
    </source>
</evidence>
<dbReference type="InterPro" id="IPR011989">
    <property type="entry name" value="ARM-like"/>
</dbReference>
<proteinExistence type="predicted"/>
<accession>A0A1J4J8N2</accession>
<dbReference type="SUPFAM" id="SSF48371">
    <property type="entry name" value="ARM repeat"/>
    <property type="match status" value="1"/>
</dbReference>
<dbReference type="EMBL" id="MLAK01001304">
    <property type="protein sequence ID" value="OHS94599.1"/>
    <property type="molecule type" value="Genomic_DNA"/>
</dbReference>
<comment type="caution">
    <text evidence="3">The sequence shown here is derived from an EMBL/GenBank/DDBJ whole genome shotgun (WGS) entry which is preliminary data.</text>
</comment>
<dbReference type="GeneID" id="94830463"/>
<feature type="region of interest" description="Disordered" evidence="2">
    <location>
        <begin position="1"/>
        <end position="20"/>
    </location>
</feature>
<dbReference type="Gene3D" id="1.25.10.10">
    <property type="entry name" value="Leucine-rich Repeat Variant"/>
    <property type="match status" value="1"/>
</dbReference>
<dbReference type="VEuPathDB" id="TrichDB:TRFO_10966"/>
<dbReference type="Proteomes" id="UP000179807">
    <property type="component" value="Unassembled WGS sequence"/>
</dbReference>
<name>A0A1J4J8N2_9EUKA</name>
<dbReference type="AlphaFoldDB" id="A0A1J4J8N2"/>
<keyword evidence="1" id="KW-0175">Coiled coil</keyword>
<evidence type="ECO:0000313" key="4">
    <source>
        <dbReference type="Proteomes" id="UP000179807"/>
    </source>
</evidence>
<evidence type="ECO:0000313" key="3">
    <source>
        <dbReference type="EMBL" id="OHS94599.1"/>
    </source>
</evidence>
<feature type="compositionally biased region" description="Low complexity" evidence="2">
    <location>
        <begin position="11"/>
        <end position="20"/>
    </location>
</feature>
<organism evidence="3 4">
    <name type="scientific">Tritrichomonas foetus</name>
    <dbReference type="NCBI Taxonomy" id="1144522"/>
    <lineage>
        <taxon>Eukaryota</taxon>
        <taxon>Metamonada</taxon>
        <taxon>Parabasalia</taxon>
        <taxon>Tritrichomonadida</taxon>
        <taxon>Tritrichomonadidae</taxon>
        <taxon>Tritrichomonas</taxon>
    </lineage>
</organism>
<keyword evidence="4" id="KW-1185">Reference proteome</keyword>
<sequence>MNYKNQALLNPPSLLDSTSSIDDIPPDRFKTPKTLTNESIDFQKLFAAIESFYLENQDIKVLELLDSAHKITDLYNSDSYEYFNKSNIASILLSFPDPKYSFDFHRAAILSIIDSLQSDEEQFLDKFLNLSLFSYFAPLMNETYFIPFILLINSIYCSKKHTFLFMKILNLDFSQFFSYLIQNGTRNIRVFLKSFEYYVSDFTLLTNDHKLEIFKGIEKICIHFPIECMHECLFFFQFLSKFTEKDDFYFFLNQTNLCSRFIELIYRYSSLSQKDDTFFFVLLALLTFLSQDGKCPTIPEHFMIDLCKKYFNERICAEALFIIGNQCKLSSSQDLTFSHDVYSSCDVSIQRIQQYLQSDFLGILMNTICNGAKYVKTEAIVCLAKILSACSNEQFEMILNFMNMNLVDVLEFFVDIASAEIEVSIVDLIQAIMRMLEDAKKKISEEEYQQLLQESDVFSLLELENMKDFIEEEAEGIEALKKFIMKDMEK</sequence>
<reference evidence="3" key="1">
    <citation type="submission" date="2016-10" db="EMBL/GenBank/DDBJ databases">
        <authorList>
            <person name="Benchimol M."/>
            <person name="Almeida L.G."/>
            <person name="Vasconcelos A.T."/>
            <person name="Perreira-Neves A."/>
            <person name="Rosa I.A."/>
            <person name="Tasca T."/>
            <person name="Bogo M.R."/>
            <person name="de Souza W."/>
        </authorList>
    </citation>
    <scope>NUCLEOTIDE SEQUENCE [LARGE SCALE GENOMIC DNA]</scope>
    <source>
        <strain evidence="3">K</strain>
    </source>
</reference>
<dbReference type="InterPro" id="IPR016024">
    <property type="entry name" value="ARM-type_fold"/>
</dbReference>
<evidence type="ECO:0000256" key="1">
    <source>
        <dbReference type="SAM" id="Coils"/>
    </source>
</evidence>
<gene>
    <name evidence="3" type="ORF">TRFO_10966</name>
</gene>
<dbReference type="RefSeq" id="XP_068347736.1">
    <property type="nucleotide sequence ID" value="XM_068495759.1"/>
</dbReference>
<feature type="coiled-coil region" evidence="1">
    <location>
        <begin position="429"/>
        <end position="480"/>
    </location>
</feature>